<reference evidence="5 6" key="1">
    <citation type="submission" date="2024-01" db="EMBL/GenBank/DDBJ databases">
        <title>The complete chloroplast genome sequence of Lithospermum erythrorhizon: insights into the phylogenetic relationship among Boraginaceae species and the maternal lineages of purple gromwells.</title>
        <authorList>
            <person name="Okada T."/>
            <person name="Watanabe K."/>
        </authorList>
    </citation>
    <scope>NUCLEOTIDE SEQUENCE [LARGE SCALE GENOMIC DNA]</scope>
</reference>
<feature type="domain" description="Legume lectin" evidence="4">
    <location>
        <begin position="75"/>
        <end position="285"/>
    </location>
</feature>
<dbReference type="Pfam" id="PF00139">
    <property type="entry name" value="Lectin_legB"/>
    <property type="match status" value="1"/>
</dbReference>
<keyword evidence="6" id="KW-1185">Reference proteome</keyword>
<dbReference type="GO" id="GO:0030246">
    <property type="term" value="F:carbohydrate binding"/>
    <property type="evidence" value="ECO:0007669"/>
    <property type="project" value="UniProtKB-KW"/>
</dbReference>
<keyword evidence="3" id="KW-0812">Transmembrane</keyword>
<proteinExistence type="inferred from homology"/>
<keyword evidence="2" id="KW-0430">Lectin</keyword>
<dbReference type="EMBL" id="BAABME010009160">
    <property type="protein sequence ID" value="GAA0174640.1"/>
    <property type="molecule type" value="Genomic_DNA"/>
</dbReference>
<evidence type="ECO:0000259" key="4">
    <source>
        <dbReference type="Pfam" id="PF00139"/>
    </source>
</evidence>
<accession>A0AAV3REB2</accession>
<feature type="transmembrane region" description="Helical" evidence="3">
    <location>
        <begin position="6"/>
        <end position="27"/>
    </location>
</feature>
<dbReference type="Gene3D" id="2.60.120.200">
    <property type="match status" value="1"/>
</dbReference>
<evidence type="ECO:0000256" key="1">
    <source>
        <dbReference type="ARBA" id="ARBA00007606"/>
    </source>
</evidence>
<dbReference type="InterPro" id="IPR001220">
    <property type="entry name" value="Legume_lectin_dom"/>
</dbReference>
<keyword evidence="3" id="KW-1133">Transmembrane helix</keyword>
<feature type="transmembrane region" description="Helical" evidence="3">
    <location>
        <begin position="312"/>
        <end position="340"/>
    </location>
</feature>
<gene>
    <name evidence="5" type="ORF">LIER_27984</name>
</gene>
<dbReference type="InterPro" id="IPR013320">
    <property type="entry name" value="ConA-like_dom_sf"/>
</dbReference>
<dbReference type="InterPro" id="IPR050258">
    <property type="entry name" value="Leguminous_Lectin"/>
</dbReference>
<protein>
    <recommendedName>
        <fullName evidence="4">Legume lectin domain-containing protein</fullName>
    </recommendedName>
</protein>
<organism evidence="5 6">
    <name type="scientific">Lithospermum erythrorhizon</name>
    <name type="common">Purple gromwell</name>
    <name type="synonym">Lithospermum officinale var. erythrorhizon</name>
    <dbReference type="NCBI Taxonomy" id="34254"/>
    <lineage>
        <taxon>Eukaryota</taxon>
        <taxon>Viridiplantae</taxon>
        <taxon>Streptophyta</taxon>
        <taxon>Embryophyta</taxon>
        <taxon>Tracheophyta</taxon>
        <taxon>Spermatophyta</taxon>
        <taxon>Magnoliopsida</taxon>
        <taxon>eudicotyledons</taxon>
        <taxon>Gunneridae</taxon>
        <taxon>Pentapetalae</taxon>
        <taxon>asterids</taxon>
        <taxon>lamiids</taxon>
        <taxon>Boraginales</taxon>
        <taxon>Boraginaceae</taxon>
        <taxon>Boraginoideae</taxon>
        <taxon>Lithospermeae</taxon>
        <taxon>Lithospermum</taxon>
    </lineage>
</organism>
<comment type="similarity">
    <text evidence="1">Belongs to the leguminous lectin family.</text>
</comment>
<evidence type="ECO:0000313" key="6">
    <source>
        <dbReference type="Proteomes" id="UP001454036"/>
    </source>
</evidence>
<dbReference type="PANTHER" id="PTHR32401:SF54">
    <property type="entry name" value="L-TYPE LECTIN-DOMAIN CONTAINING RECEPTOR KINASE S.4-LIKE"/>
    <property type="match status" value="1"/>
</dbReference>
<comment type="caution">
    <text evidence="5">The sequence shown here is derived from an EMBL/GenBank/DDBJ whole genome shotgun (WGS) entry which is preliminary data.</text>
</comment>
<dbReference type="PANTHER" id="PTHR32401">
    <property type="entry name" value="CONCANAVALIN A-LIKE LECTIN FAMILY PROTEIN"/>
    <property type="match status" value="1"/>
</dbReference>
<keyword evidence="3" id="KW-0472">Membrane</keyword>
<evidence type="ECO:0000256" key="3">
    <source>
        <dbReference type="SAM" id="Phobius"/>
    </source>
</evidence>
<evidence type="ECO:0000313" key="5">
    <source>
        <dbReference type="EMBL" id="GAA0174640.1"/>
    </source>
</evidence>
<name>A0AAV3REB2_LITER</name>
<dbReference type="AlphaFoldDB" id="A0AAV3REB2"/>
<dbReference type="SUPFAM" id="SSF49899">
    <property type="entry name" value="Concanavalin A-like lectins/glucanases"/>
    <property type="match status" value="1"/>
</dbReference>
<sequence length="381" mass="41635">MPTFSINNVASVTCFLILSTLLPLCIISTSLETSSKGHVTPFGPRNTFEITSKERATPFGSRNSLETMPQAIYSNILVGDAMNISDNSAVQLTAPNQSSSTGLLIWKKSIPNRSQVSFSTDFTFSISPHNGDGLAFVMFQTYPFELSRNSTFGIHKGVNFFGVEFDTLVDENVGDVNSNHVGIDVNSFRSVEVCDLSKTGLVLNSGIKMHSWISYDSSSKRLEVRLSKFGSARPYDPLIAYEMDLGEMWGDRMLSMGLSSSNGESLQSVVVYSWNVRTWSIPKSLHSQPFDPLGFGNGNGEVKKVEKKRSCVLGFLSGLIFVTGCGALAAFVVLSFWAIISSSNEVEIPVKFDVRGGNFAYEKINVVVGDSSVDIKKQNIN</sequence>
<dbReference type="Proteomes" id="UP001454036">
    <property type="component" value="Unassembled WGS sequence"/>
</dbReference>
<evidence type="ECO:0000256" key="2">
    <source>
        <dbReference type="ARBA" id="ARBA00022734"/>
    </source>
</evidence>
<dbReference type="CDD" id="cd06899">
    <property type="entry name" value="lectin_legume_LecRK_Arcelin_ConA"/>
    <property type="match status" value="1"/>
</dbReference>